<comment type="caution">
    <text evidence="1">The sequence shown here is derived from an EMBL/GenBank/DDBJ whole genome shotgun (WGS) entry which is preliminary data.</text>
</comment>
<dbReference type="OrthoDB" id="8454008at2"/>
<reference evidence="1 2" key="1">
    <citation type="submission" date="2016-06" db="EMBL/GenBank/DDBJ databases">
        <authorList>
            <person name="Kjaerup R.B."/>
            <person name="Dalgaard T.S."/>
            <person name="Juul-Madsen H.R."/>
        </authorList>
    </citation>
    <scope>NUCLEOTIDE SEQUENCE [LARGE SCALE GENOMIC DNA]</scope>
    <source>
        <strain evidence="1 2">1S159</strain>
    </source>
</reference>
<dbReference type="RefSeq" id="WP_017023579.1">
    <property type="nucleotide sequence ID" value="NZ_CAWMPN010000009.1"/>
</dbReference>
<proteinExistence type="predicted"/>
<keyword evidence="1" id="KW-0808">Transferase</keyword>
<sequence>MDRKTILNIISHSNDSFDLTCENDQKELLLLAEKLLSFSMISVSEYKEFIELESPPLMFKLAVKLVESRRLIMNISTPLTVGIVFAMWGEHHRLNKKSKINPHGENSLLTKVEQLNWITQDSNVLWKLYPVDDGCPHNSFGIAHRIAQDDESREQINVMRLSDAIPTTTGPLNNLHHVDDSKKGGAIILGCQKALDDGMDCVVYTDADNSVHLGQLGLLLNPYMEQNIQVILGNRKHKDSILVKQEERWGVGIKTLRHMQRMIGNQIFSQGIKDTQAAFKLYSHSALVDILKAPTVYDFSFDTDWILAAMEQNKPITTVPFAFIDSAAESASITQGPMTTWYTLLDGLVKAVRARNATHSNEMAAIFDKEVKSYKDLELIIDVLPPELMNVEDSQLGDPKVMSPKALQQWFDKAKSKSKKEHAMA</sequence>
<accession>A0A1B9NYZ4</accession>
<dbReference type="STRING" id="688.A6E04_11830"/>
<dbReference type="Gene3D" id="3.90.550.10">
    <property type="entry name" value="Spore Coat Polysaccharide Biosynthesis Protein SpsA, Chain A"/>
    <property type="match status" value="1"/>
</dbReference>
<dbReference type="GO" id="GO:0006487">
    <property type="term" value="P:protein N-linked glycosylation"/>
    <property type="evidence" value="ECO:0007669"/>
    <property type="project" value="TreeGrafter"/>
</dbReference>
<organism evidence="1 2">
    <name type="scientific">Aliivibrio logei</name>
    <name type="common">Vibrio logei</name>
    <dbReference type="NCBI Taxonomy" id="688"/>
    <lineage>
        <taxon>Bacteria</taxon>
        <taxon>Pseudomonadati</taxon>
        <taxon>Pseudomonadota</taxon>
        <taxon>Gammaproteobacteria</taxon>
        <taxon>Vibrionales</taxon>
        <taxon>Vibrionaceae</taxon>
        <taxon>Aliivibrio</taxon>
    </lineage>
</organism>
<dbReference type="EMBL" id="MAJU01000009">
    <property type="protein sequence ID" value="OCH21227.1"/>
    <property type="molecule type" value="Genomic_DNA"/>
</dbReference>
<dbReference type="PANTHER" id="PTHR10859">
    <property type="entry name" value="GLYCOSYL TRANSFERASE"/>
    <property type="match status" value="1"/>
</dbReference>
<dbReference type="InterPro" id="IPR029044">
    <property type="entry name" value="Nucleotide-diphossugar_trans"/>
</dbReference>
<protein>
    <submittedName>
        <fullName evidence="1">Glycosyltransferase</fullName>
    </submittedName>
</protein>
<dbReference type="Proteomes" id="UP000093523">
    <property type="component" value="Unassembled WGS sequence"/>
</dbReference>
<evidence type="ECO:0000313" key="2">
    <source>
        <dbReference type="Proteomes" id="UP000093523"/>
    </source>
</evidence>
<dbReference type="PANTHER" id="PTHR10859:SF91">
    <property type="entry name" value="DOLICHYL-PHOSPHATE BETA-GLUCOSYLTRANSFERASE"/>
    <property type="match status" value="1"/>
</dbReference>
<name>A0A1B9NYZ4_ALILO</name>
<dbReference type="SUPFAM" id="SSF53448">
    <property type="entry name" value="Nucleotide-diphospho-sugar transferases"/>
    <property type="match status" value="1"/>
</dbReference>
<dbReference type="GO" id="GO:0016740">
    <property type="term" value="F:transferase activity"/>
    <property type="evidence" value="ECO:0007669"/>
    <property type="project" value="UniProtKB-KW"/>
</dbReference>
<gene>
    <name evidence="1" type="ORF">A6E04_11830</name>
</gene>
<evidence type="ECO:0000313" key="1">
    <source>
        <dbReference type="EMBL" id="OCH21227.1"/>
    </source>
</evidence>
<dbReference type="AlphaFoldDB" id="A0A1B9NYZ4"/>